<dbReference type="EMBL" id="VUNL01000007">
    <property type="protein sequence ID" value="MSV25000.1"/>
    <property type="molecule type" value="Genomic_DNA"/>
</dbReference>
<dbReference type="InterPro" id="IPR019734">
    <property type="entry name" value="TPR_rpt"/>
</dbReference>
<gene>
    <name evidence="2" type="ORF">FYJ78_07355</name>
</gene>
<comment type="caution">
    <text evidence="2">The sequence shown here is derived from an EMBL/GenBank/DDBJ whole genome shotgun (WGS) entry which is preliminary data.</text>
</comment>
<dbReference type="Proteomes" id="UP000430222">
    <property type="component" value="Unassembled WGS sequence"/>
</dbReference>
<reference evidence="2 3" key="1">
    <citation type="submission" date="2019-08" db="EMBL/GenBank/DDBJ databases">
        <title>In-depth cultivation of the pig gut microbiome towards novel bacterial diversity and tailored functional studies.</title>
        <authorList>
            <person name="Wylensek D."/>
            <person name="Hitch T.C.A."/>
            <person name="Clavel T."/>
        </authorList>
    </citation>
    <scope>NUCLEOTIDE SEQUENCE [LARGE SCALE GENOMIC DNA]</scope>
    <source>
        <strain evidence="3">WCA-380-WT-3B3</strain>
    </source>
</reference>
<evidence type="ECO:0000313" key="2">
    <source>
        <dbReference type="EMBL" id="MSV25000.1"/>
    </source>
</evidence>
<dbReference type="InterPro" id="IPR011990">
    <property type="entry name" value="TPR-like_helical_dom_sf"/>
</dbReference>
<feature type="domain" description="Glycosyltransferase 2-like" evidence="1">
    <location>
        <begin position="342"/>
        <end position="467"/>
    </location>
</feature>
<accession>A0A6I2UY02</accession>
<organism evidence="2 3">
    <name type="scientific">Selenomonas montiformis</name>
    <dbReference type="NCBI Taxonomy" id="2652285"/>
    <lineage>
        <taxon>Bacteria</taxon>
        <taxon>Bacillati</taxon>
        <taxon>Bacillota</taxon>
        <taxon>Negativicutes</taxon>
        <taxon>Selenomonadales</taxon>
        <taxon>Selenomonadaceae</taxon>
        <taxon>Selenomonas</taxon>
    </lineage>
</organism>
<dbReference type="CDD" id="cd02511">
    <property type="entry name" value="Beta4Glucosyltransferase"/>
    <property type="match status" value="1"/>
</dbReference>
<keyword evidence="2" id="KW-0808">Transferase</keyword>
<dbReference type="Gene3D" id="3.90.550.10">
    <property type="entry name" value="Spore Coat Polysaccharide Biosynthesis Protein SpsA, Chain A"/>
    <property type="match status" value="2"/>
</dbReference>
<dbReference type="InterPro" id="IPR001173">
    <property type="entry name" value="Glyco_trans_2-like"/>
</dbReference>
<dbReference type="SMART" id="SM00028">
    <property type="entry name" value="TPR"/>
    <property type="match status" value="4"/>
</dbReference>
<dbReference type="AlphaFoldDB" id="A0A6I2UY02"/>
<dbReference type="PANTHER" id="PTHR43630">
    <property type="entry name" value="POLY-BETA-1,6-N-ACETYL-D-GLUCOSAMINE SYNTHASE"/>
    <property type="match status" value="1"/>
</dbReference>
<dbReference type="GO" id="GO:0016740">
    <property type="term" value="F:transferase activity"/>
    <property type="evidence" value="ECO:0007669"/>
    <property type="project" value="UniProtKB-KW"/>
</dbReference>
<feature type="domain" description="Glycosyltransferase 2-like" evidence="1">
    <location>
        <begin position="4"/>
        <end position="124"/>
    </location>
</feature>
<evidence type="ECO:0000259" key="1">
    <source>
        <dbReference type="Pfam" id="PF00535"/>
    </source>
</evidence>
<proteinExistence type="predicted"/>
<evidence type="ECO:0000313" key="3">
    <source>
        <dbReference type="Proteomes" id="UP000430222"/>
    </source>
</evidence>
<keyword evidence="3" id="KW-1185">Reference proteome</keyword>
<name>A0A6I2UY02_9FIRM</name>
<dbReference type="InterPro" id="IPR029044">
    <property type="entry name" value="Nucleotide-diphossugar_trans"/>
</dbReference>
<dbReference type="RefSeq" id="WP_154620774.1">
    <property type="nucleotide sequence ID" value="NZ_VUNL01000007.1"/>
</dbReference>
<sequence>MNLSVCYITKNEEKNIEKSLASIKAAADEIVVVDTGSQDKTKVIAASYGAKVYDYEWRDDFSAARNYAIGLAAGDYILFMDADEYVAAESCRNLRRVLERNQTHAALLMKRYDIDKDEADILGEIFVLRAFKRQENLRYQGRIHEELRADGNVIEDLAVADPKELILYHTGYEAAVNKSKAERNLRILRQELAETDHPGRLYMYLAEACRGVGDMAQMEHYARLDIAQGRRTVAFASRSYRLLLAALAEQGRAEERRQLAQKAVEDFPELPEFWAEFAACQAEVYDYAAAIRAMEKALQCDKDYPAVSLEPREFDEAMRGLAQAKLAEWSELCQKAGELRISACIIAKNEAAELRDWLKQAAVFSDEIIFVDTGSTDDTAAMAAQAGAKVFAFSWRNDFAAARNFALDKVSADCDWVVFLDADETFYAPERVRGCLAFLQRNHPGTEGVQVPVVNVDADACGREIQRFRALRIWRPHLSWRYRGAVHEALYAGQGEIRQGYIESLAVRHIGYSAGRIQQKLTRNLRLIVQEMQEQGEKPLHYRYLADCLYGLHEYELAIAYTRRAIAAGVETVAGDGELYRLWLHCLRALDKSSEEQLAVIDKAQAAGINDVELLGWQGIIKTELARYEEAGSLLEQFIRRASVSDLSAGSNAVSGLLPDVYSALGLCSMRQDAARAAACYQQALRLNPYHEETLARLYEGGGQTPADWLNQVLPFFPDQQQARKFLADWAVRFGYGRIVRLLAAELPVNQQHLLELMENGQLPQAGEKAQLEAGLYIQELFAALVSLPADKRQLQSVDCRQWAAMLPAPLERVIARLYGWQEQLLPEDFSGYMTGLSAMQGFVGDGPYEEYAGLAFDFSWEQVQEVATALTRRRKWQAAYSLWAGVPADSVGDGAAFWYHTGICLYYLEEFAAAQECLERAADAGCTEPDLPAYQKWLQCREEQA</sequence>
<dbReference type="Gene3D" id="1.25.40.10">
    <property type="entry name" value="Tetratricopeptide repeat domain"/>
    <property type="match status" value="2"/>
</dbReference>
<dbReference type="SUPFAM" id="SSF48452">
    <property type="entry name" value="TPR-like"/>
    <property type="match status" value="2"/>
</dbReference>
<dbReference type="Pfam" id="PF00535">
    <property type="entry name" value="Glycos_transf_2"/>
    <property type="match status" value="2"/>
</dbReference>
<dbReference type="PANTHER" id="PTHR43630:SF2">
    <property type="entry name" value="GLYCOSYLTRANSFERASE"/>
    <property type="match status" value="1"/>
</dbReference>
<protein>
    <submittedName>
        <fullName evidence="2">Glycosyltransferase</fullName>
    </submittedName>
</protein>
<dbReference type="SUPFAM" id="SSF53448">
    <property type="entry name" value="Nucleotide-diphospho-sugar transferases"/>
    <property type="match status" value="2"/>
</dbReference>